<organism evidence="1 2">
    <name type="scientific">Lysinibacillus xylanilyticus</name>
    <dbReference type="NCBI Taxonomy" id="582475"/>
    <lineage>
        <taxon>Bacteria</taxon>
        <taxon>Bacillati</taxon>
        <taxon>Bacillota</taxon>
        <taxon>Bacilli</taxon>
        <taxon>Bacillales</taxon>
        <taxon>Bacillaceae</taxon>
        <taxon>Lysinibacillus</taxon>
    </lineage>
</organism>
<dbReference type="OrthoDB" id="2735810at2"/>
<reference evidence="2" key="1">
    <citation type="submission" date="2015-07" db="EMBL/GenBank/DDBJ databases">
        <authorList>
            <consortium name="Consortium for Microbial Forensics and Genomics (microFORGE)"/>
            <person name="Knight B.M."/>
            <person name="Roberts D.P."/>
            <person name="Lin D."/>
            <person name="Hari K."/>
            <person name="Fletcher J."/>
            <person name="Melcher U."/>
            <person name="Blagden T."/>
            <person name="Winegar R.A."/>
        </authorList>
    </citation>
    <scope>NUCLEOTIDE SEQUENCE [LARGE SCALE GENOMIC DNA]</scope>
    <source>
        <strain evidence="2">DSM 23493</strain>
    </source>
</reference>
<evidence type="ECO:0000313" key="2">
    <source>
        <dbReference type="Proteomes" id="UP000037326"/>
    </source>
</evidence>
<dbReference type="AlphaFoldDB" id="A0A0K9F9M4"/>
<dbReference type="GeneID" id="96597349"/>
<proteinExistence type="predicted"/>
<dbReference type="EMBL" id="LFXJ01000005">
    <property type="protein sequence ID" value="KMY31309.1"/>
    <property type="molecule type" value="Genomic_DNA"/>
</dbReference>
<accession>A0A0K9F9M4</accession>
<sequence>MRKLFQLTPLLELLQYDTLKIIGPYRFLHADASSCSFIYADYHITVRGKSVEINALKEEMLHLSVEDLQELHLKMTKDMGVSDNVE</sequence>
<name>A0A0K9F9M4_9BACI</name>
<gene>
    <name evidence="1" type="ORF">ACZ11_03335</name>
</gene>
<dbReference type="Proteomes" id="UP000037326">
    <property type="component" value="Unassembled WGS sequence"/>
</dbReference>
<comment type="caution">
    <text evidence="1">The sequence shown here is derived from an EMBL/GenBank/DDBJ whole genome shotgun (WGS) entry which is preliminary data.</text>
</comment>
<dbReference type="RefSeq" id="WP_049663771.1">
    <property type="nucleotide sequence ID" value="NZ_JBIVOC010000011.1"/>
</dbReference>
<protein>
    <submittedName>
        <fullName evidence="1">Uncharacterized protein</fullName>
    </submittedName>
</protein>
<dbReference type="PATRIC" id="fig|582475.4.peg.55"/>
<evidence type="ECO:0000313" key="1">
    <source>
        <dbReference type="EMBL" id="KMY31309.1"/>
    </source>
</evidence>